<sequence>MKTLVVAATKAELTFLYQHFNLPDTDFVESKNFDLLITGVGMVATAFALGRYLSSKYSLVVNLGIAGSFDRDIALGTVLNITEDTFAELGAENEDEFLTIVDLGFGENHYTSTTAENINLPTVSGITVNCVTGSEKSIKNLINRLNPTTESMEGAAVFYACKQLNIKSLQIRSISNYVEPRNKDNWKIGLAIKNLNDWAIAFIGEMN</sequence>
<dbReference type="Gene3D" id="3.40.50.1580">
    <property type="entry name" value="Nucleoside phosphorylase domain"/>
    <property type="match status" value="1"/>
</dbReference>
<comment type="catalytic activity">
    <reaction evidence="1">
        <text>futalosine + H2O = dehypoxanthine futalosine + hypoxanthine</text>
        <dbReference type="Rhea" id="RHEA:25904"/>
        <dbReference type="ChEBI" id="CHEBI:15377"/>
        <dbReference type="ChEBI" id="CHEBI:17368"/>
        <dbReference type="ChEBI" id="CHEBI:58863"/>
        <dbReference type="ChEBI" id="CHEBI:58864"/>
        <dbReference type="EC" id="3.2.2.26"/>
    </reaction>
</comment>
<protein>
    <recommendedName>
        <fullName evidence="1 2">Futalosine hydrolase</fullName>
        <shortName evidence="1">FL hydrolase</shortName>
        <ecNumber evidence="1 2">3.2.2.26</ecNumber>
    </recommendedName>
    <alternativeName>
        <fullName evidence="1">Futalosine nucleosidase</fullName>
    </alternativeName>
    <alternativeName>
        <fullName evidence="1">Menaquinone biosynthetic enzyme MqnB</fullName>
    </alternativeName>
</protein>
<proteinExistence type="inferred from homology"/>
<evidence type="ECO:0000313" key="5">
    <source>
        <dbReference type="Proteomes" id="UP000198836"/>
    </source>
</evidence>
<dbReference type="InterPro" id="IPR000845">
    <property type="entry name" value="Nucleoside_phosphorylase_d"/>
</dbReference>
<dbReference type="EC" id="3.2.2.26" evidence="1 2"/>
<keyword evidence="1 4" id="KW-0378">Hydrolase</keyword>
<evidence type="ECO:0000259" key="3">
    <source>
        <dbReference type="Pfam" id="PF01048"/>
    </source>
</evidence>
<dbReference type="PANTHER" id="PTHR46832:SF2">
    <property type="entry name" value="FUTALOSINE HYDROLASE"/>
    <property type="match status" value="1"/>
</dbReference>
<dbReference type="Proteomes" id="UP000198836">
    <property type="component" value="Unassembled WGS sequence"/>
</dbReference>
<gene>
    <name evidence="1" type="primary">mqnB</name>
    <name evidence="4" type="ORF">SAMN04488511_108124</name>
</gene>
<dbReference type="Pfam" id="PF01048">
    <property type="entry name" value="PNP_UDP_1"/>
    <property type="match status" value="1"/>
</dbReference>
<name>A0A1I0TCV4_9SPHI</name>
<evidence type="ECO:0000313" key="4">
    <source>
        <dbReference type="EMBL" id="SFA49537.1"/>
    </source>
</evidence>
<accession>A0A1I0TCV4</accession>
<reference evidence="5" key="1">
    <citation type="submission" date="2016-10" db="EMBL/GenBank/DDBJ databases">
        <authorList>
            <person name="Varghese N."/>
            <person name="Submissions S."/>
        </authorList>
    </citation>
    <scope>NUCLEOTIDE SEQUENCE [LARGE SCALE GENOMIC DNA]</scope>
    <source>
        <strain evidence="5">DSM 18130</strain>
    </source>
</reference>
<evidence type="ECO:0000256" key="1">
    <source>
        <dbReference type="HAMAP-Rule" id="MF_00991"/>
    </source>
</evidence>
<dbReference type="OrthoDB" id="9788270at2"/>
<dbReference type="NCBIfam" id="TIGR03664">
    <property type="entry name" value="fut_nucase"/>
    <property type="match status" value="1"/>
</dbReference>
<dbReference type="CDD" id="cd17766">
    <property type="entry name" value="futalosine_nucleosidase_MqnB"/>
    <property type="match status" value="1"/>
</dbReference>
<dbReference type="GO" id="GO:0009234">
    <property type="term" value="P:menaquinone biosynthetic process"/>
    <property type="evidence" value="ECO:0007669"/>
    <property type="project" value="UniProtKB-UniRule"/>
</dbReference>
<comment type="function">
    <text evidence="1">Catalyzes the hydrolysis of futalosine (FL) to dehypoxanthine futalosine (DHFL) and hypoxanthine, a step in the biosynthesis of menaquinone (MK, vitamin K2).</text>
</comment>
<dbReference type="HAMAP" id="MF_00991">
    <property type="entry name" value="MqnB"/>
    <property type="match status" value="1"/>
</dbReference>
<dbReference type="AlphaFoldDB" id="A0A1I0TCV4"/>
<keyword evidence="5" id="KW-1185">Reference proteome</keyword>
<feature type="domain" description="Nucleoside phosphorylase" evidence="3">
    <location>
        <begin position="37"/>
        <end position="195"/>
    </location>
</feature>
<keyword evidence="1" id="KW-0474">Menaquinone biosynthesis</keyword>
<dbReference type="STRING" id="332999.SAMN04488511_108124"/>
<dbReference type="PANTHER" id="PTHR46832">
    <property type="entry name" value="5'-METHYLTHIOADENOSINE/S-ADENOSYLHOMOCYSTEINE NUCLEOSIDASE"/>
    <property type="match status" value="1"/>
</dbReference>
<dbReference type="EMBL" id="FOJM01000008">
    <property type="protein sequence ID" value="SFA49537.1"/>
    <property type="molecule type" value="Genomic_DNA"/>
</dbReference>
<dbReference type="GO" id="GO:0009116">
    <property type="term" value="P:nucleoside metabolic process"/>
    <property type="evidence" value="ECO:0007669"/>
    <property type="project" value="InterPro"/>
</dbReference>
<dbReference type="GO" id="GO:0008782">
    <property type="term" value="F:adenosylhomocysteine nucleosidase activity"/>
    <property type="evidence" value="ECO:0007669"/>
    <property type="project" value="TreeGrafter"/>
</dbReference>
<dbReference type="RefSeq" id="WP_090983576.1">
    <property type="nucleotide sequence ID" value="NZ_FOJM01000008.1"/>
</dbReference>
<comment type="pathway">
    <text evidence="1">Quinol/quinone metabolism; menaquinone biosynthesis.</text>
</comment>
<dbReference type="UniPathway" id="UPA00079"/>
<dbReference type="InterPro" id="IPR019963">
    <property type="entry name" value="FL_hydrolase_MqnB"/>
</dbReference>
<dbReference type="SUPFAM" id="SSF53167">
    <property type="entry name" value="Purine and uridine phosphorylases"/>
    <property type="match status" value="1"/>
</dbReference>
<dbReference type="GO" id="GO:0005829">
    <property type="term" value="C:cytosol"/>
    <property type="evidence" value="ECO:0007669"/>
    <property type="project" value="TreeGrafter"/>
</dbReference>
<dbReference type="InterPro" id="IPR035994">
    <property type="entry name" value="Nucleoside_phosphorylase_sf"/>
</dbReference>
<dbReference type="GO" id="GO:0008930">
    <property type="term" value="F:methylthioadenosine nucleosidase activity"/>
    <property type="evidence" value="ECO:0007669"/>
    <property type="project" value="TreeGrafter"/>
</dbReference>
<evidence type="ECO:0000256" key="2">
    <source>
        <dbReference type="NCBIfam" id="TIGR03664"/>
    </source>
</evidence>
<organism evidence="4 5">
    <name type="scientific">Pedobacter suwonensis</name>
    <dbReference type="NCBI Taxonomy" id="332999"/>
    <lineage>
        <taxon>Bacteria</taxon>
        <taxon>Pseudomonadati</taxon>
        <taxon>Bacteroidota</taxon>
        <taxon>Sphingobacteriia</taxon>
        <taxon>Sphingobacteriales</taxon>
        <taxon>Sphingobacteriaceae</taxon>
        <taxon>Pedobacter</taxon>
    </lineage>
</organism>
<comment type="similarity">
    <text evidence="1">Belongs to the PNP/UDP phosphorylase family. Futalosine hydrolase subfamily.</text>
</comment>
<dbReference type="GO" id="GO:0019284">
    <property type="term" value="P:L-methionine salvage from S-adenosylmethionine"/>
    <property type="evidence" value="ECO:0007669"/>
    <property type="project" value="TreeGrafter"/>
</dbReference>